<evidence type="ECO:0000259" key="4">
    <source>
        <dbReference type="PROSITE" id="PS50949"/>
    </source>
</evidence>
<protein>
    <submittedName>
        <fullName evidence="5">GntR family transcriptional regulator</fullName>
    </submittedName>
</protein>
<evidence type="ECO:0000313" key="5">
    <source>
        <dbReference type="EMBL" id="KGJ20948.1"/>
    </source>
</evidence>
<dbReference type="InterPro" id="IPR011663">
    <property type="entry name" value="UTRA"/>
</dbReference>
<dbReference type="InterPro" id="IPR036390">
    <property type="entry name" value="WH_DNA-bd_sf"/>
</dbReference>
<dbReference type="PROSITE" id="PS50949">
    <property type="entry name" value="HTH_GNTR"/>
    <property type="match status" value="1"/>
</dbReference>
<dbReference type="InterPro" id="IPR036388">
    <property type="entry name" value="WH-like_DNA-bd_sf"/>
</dbReference>
<keyword evidence="1" id="KW-0805">Transcription regulation</keyword>
<dbReference type="Proteomes" id="UP000029858">
    <property type="component" value="Unassembled WGS sequence"/>
</dbReference>
<dbReference type="Pfam" id="PF07702">
    <property type="entry name" value="UTRA"/>
    <property type="match status" value="1"/>
</dbReference>
<dbReference type="SUPFAM" id="SSF64288">
    <property type="entry name" value="Chorismate lyase-like"/>
    <property type="match status" value="1"/>
</dbReference>
<evidence type="ECO:0000256" key="3">
    <source>
        <dbReference type="ARBA" id="ARBA00023163"/>
    </source>
</evidence>
<dbReference type="GO" id="GO:0003677">
    <property type="term" value="F:DNA binding"/>
    <property type="evidence" value="ECO:0007669"/>
    <property type="project" value="UniProtKB-KW"/>
</dbReference>
<feature type="domain" description="HTH gntR-type" evidence="4">
    <location>
        <begin position="5"/>
        <end position="73"/>
    </location>
</feature>
<evidence type="ECO:0000256" key="1">
    <source>
        <dbReference type="ARBA" id="ARBA00023015"/>
    </source>
</evidence>
<gene>
    <name evidence="5" type="ORF">IX56_13095</name>
</gene>
<keyword evidence="2" id="KW-0238">DNA-binding</keyword>
<dbReference type="SUPFAM" id="SSF46785">
    <property type="entry name" value="Winged helix' DNA-binding domain"/>
    <property type="match status" value="1"/>
</dbReference>
<dbReference type="PRINTS" id="PR00035">
    <property type="entry name" value="HTHGNTR"/>
</dbReference>
<dbReference type="PANTHER" id="PTHR44846:SF16">
    <property type="entry name" value="TRANSCRIPTIONAL REGULATOR PHNF-RELATED"/>
    <property type="match status" value="1"/>
</dbReference>
<dbReference type="Gene3D" id="1.10.10.10">
    <property type="entry name" value="Winged helix-like DNA-binding domain superfamily/Winged helix DNA-binding domain"/>
    <property type="match status" value="1"/>
</dbReference>
<name>A0A099GFK7_9RHOB</name>
<comment type="caution">
    <text evidence="5">The sequence shown here is derived from an EMBL/GenBank/DDBJ whole genome shotgun (WGS) entry which is preliminary data.</text>
</comment>
<dbReference type="InterPro" id="IPR028978">
    <property type="entry name" value="Chorismate_lyase_/UTRA_dom_sf"/>
</dbReference>
<proteinExistence type="predicted"/>
<evidence type="ECO:0000313" key="6">
    <source>
        <dbReference type="Proteomes" id="UP000029858"/>
    </source>
</evidence>
<evidence type="ECO:0000256" key="2">
    <source>
        <dbReference type="ARBA" id="ARBA00023125"/>
    </source>
</evidence>
<dbReference type="GO" id="GO:0003700">
    <property type="term" value="F:DNA-binding transcription factor activity"/>
    <property type="evidence" value="ECO:0007669"/>
    <property type="project" value="InterPro"/>
</dbReference>
<reference evidence="5 6" key="2">
    <citation type="submission" date="2014-10" db="EMBL/GenBank/DDBJ databases">
        <title>Paracoccus sanguinis sp. nov., isolated from clinical specimens of New York State patients.</title>
        <authorList>
            <person name="Mingle L.A."/>
            <person name="Cole J.A."/>
            <person name="Lapierre P."/>
            <person name="Musser K.A."/>
        </authorList>
    </citation>
    <scope>NUCLEOTIDE SEQUENCE [LARGE SCALE GENOMIC DNA]</scope>
    <source>
        <strain evidence="5 6">5503</strain>
    </source>
</reference>
<dbReference type="SMART" id="SM00866">
    <property type="entry name" value="UTRA"/>
    <property type="match status" value="1"/>
</dbReference>
<dbReference type="Pfam" id="PF00392">
    <property type="entry name" value="GntR"/>
    <property type="match status" value="1"/>
</dbReference>
<dbReference type="PANTHER" id="PTHR44846">
    <property type="entry name" value="MANNOSYL-D-GLYCERATE TRANSPORT/METABOLISM SYSTEM REPRESSOR MNGR-RELATED"/>
    <property type="match status" value="1"/>
</dbReference>
<accession>A0A099GFK7</accession>
<dbReference type="CDD" id="cd07377">
    <property type="entry name" value="WHTH_GntR"/>
    <property type="match status" value="1"/>
</dbReference>
<dbReference type="Gene3D" id="3.40.1410.10">
    <property type="entry name" value="Chorismate lyase-like"/>
    <property type="match status" value="1"/>
</dbReference>
<dbReference type="SMART" id="SM00345">
    <property type="entry name" value="HTH_GNTR"/>
    <property type="match status" value="1"/>
</dbReference>
<dbReference type="RefSeq" id="WP_036711034.1">
    <property type="nucleotide sequence ID" value="NZ_JRKQ01000079.1"/>
</dbReference>
<dbReference type="AlphaFoldDB" id="A0A099GFK7"/>
<sequence>MPPTTTSYRTIKADLLTRIQAGEFPPGTRLPDEIDLAERFGVARTTVARAMRELVDDGLIERRRKAGTRVRLAPLRQARVKIPLVRDEIGEMGADYGYRLLHSAITPAPPEAQARLKIGARTRVRHLICLHLADGAPYQFEDRWINLAAVPDAAEADFTESGPNEWLVGKIPYSSAEIAFCAAEADAEQAAALGCAEGAALFCIERRTQWQRRVLTCVRLAYRHGHRLTTRY</sequence>
<reference evidence="5 6" key="1">
    <citation type="submission" date="2014-09" db="EMBL/GenBank/DDBJ databases">
        <authorList>
            <person name="McGinnis J.M."/>
            <person name="Wolfgang W.J."/>
        </authorList>
    </citation>
    <scope>NUCLEOTIDE SEQUENCE [LARGE SCALE GENOMIC DNA]</scope>
    <source>
        <strain evidence="5 6">5503</strain>
    </source>
</reference>
<keyword evidence="3" id="KW-0804">Transcription</keyword>
<organism evidence="5 6">
    <name type="scientific">Paracoccus sanguinis</name>
    <dbReference type="NCBI Taxonomy" id="1545044"/>
    <lineage>
        <taxon>Bacteria</taxon>
        <taxon>Pseudomonadati</taxon>
        <taxon>Pseudomonadota</taxon>
        <taxon>Alphaproteobacteria</taxon>
        <taxon>Rhodobacterales</taxon>
        <taxon>Paracoccaceae</taxon>
        <taxon>Paracoccus</taxon>
    </lineage>
</organism>
<dbReference type="EMBL" id="JRKQ01000079">
    <property type="protein sequence ID" value="KGJ20948.1"/>
    <property type="molecule type" value="Genomic_DNA"/>
</dbReference>
<dbReference type="InterPro" id="IPR000524">
    <property type="entry name" value="Tscrpt_reg_HTH_GntR"/>
</dbReference>
<dbReference type="InterPro" id="IPR050679">
    <property type="entry name" value="Bact_HTH_transcr_reg"/>
</dbReference>